<dbReference type="EMBL" id="MQWA01000001">
    <property type="protein sequence ID" value="PQJ28051.1"/>
    <property type="molecule type" value="Genomic_DNA"/>
</dbReference>
<dbReference type="GO" id="GO:0016758">
    <property type="term" value="F:hexosyltransferase activity"/>
    <property type="evidence" value="ECO:0007669"/>
    <property type="project" value="UniProtKB-ARBA"/>
</dbReference>
<proteinExistence type="predicted"/>
<gene>
    <name evidence="2" type="ORF">BSZ32_05740</name>
</gene>
<dbReference type="InterPro" id="IPR029044">
    <property type="entry name" value="Nucleotide-diphossugar_trans"/>
</dbReference>
<dbReference type="Pfam" id="PF00535">
    <property type="entry name" value="Glycos_transf_2"/>
    <property type="match status" value="1"/>
</dbReference>
<feature type="domain" description="Glycosyltransferase 2-like" evidence="1">
    <location>
        <begin position="4"/>
        <end position="172"/>
    </location>
</feature>
<reference evidence="2 3" key="1">
    <citation type="submission" date="2016-12" db="EMBL/GenBank/DDBJ databases">
        <title>Study of bacterial adaptation to deep sea.</title>
        <authorList>
            <person name="Song J."/>
            <person name="Yoshizawa S."/>
            <person name="Kogure K."/>
        </authorList>
    </citation>
    <scope>NUCLEOTIDE SEQUENCE [LARGE SCALE GENOMIC DNA]</scope>
    <source>
        <strain evidence="2 3">SAORIC-165</strain>
    </source>
</reference>
<dbReference type="PANTHER" id="PTHR22916:SF3">
    <property type="entry name" value="UDP-GLCNAC:BETAGAL BETA-1,3-N-ACETYLGLUCOSAMINYLTRANSFERASE-LIKE PROTEIN 1"/>
    <property type="match status" value="1"/>
</dbReference>
<organism evidence="2 3">
    <name type="scientific">Rubritalea profundi</name>
    <dbReference type="NCBI Taxonomy" id="1658618"/>
    <lineage>
        <taxon>Bacteria</taxon>
        <taxon>Pseudomonadati</taxon>
        <taxon>Verrucomicrobiota</taxon>
        <taxon>Verrucomicrobiia</taxon>
        <taxon>Verrucomicrobiales</taxon>
        <taxon>Rubritaleaceae</taxon>
        <taxon>Rubritalea</taxon>
    </lineage>
</organism>
<dbReference type="OrthoDB" id="396512at2"/>
<evidence type="ECO:0000259" key="1">
    <source>
        <dbReference type="Pfam" id="PF00535"/>
    </source>
</evidence>
<sequence length="257" mass="29217">MKISIITAVYNREKTMGAACETMAAQDYADIEWVVVDGGSTDKTLEVLAAASRQPDILVSEPDKGIYDALNKGLGLATGEVIGLLHSDDFYPGEAVLSSVAKMFEDESVDAAYGDLEYVTASEDKGERGKEKERFRVVRHWSSGEYDRQNFKKGWMPPHPAFYMRRKYYEELGGFDIQYQIAADYDSMVRYLWKHELKAAYLPKVLMMMRTGGVSNRNLKSIIQKSKEDYSVMQKNGLGLTTLLWKNLSKIPQFFRR</sequence>
<evidence type="ECO:0000313" key="3">
    <source>
        <dbReference type="Proteomes" id="UP000239907"/>
    </source>
</evidence>
<protein>
    <submittedName>
        <fullName evidence="2">Glycosyl transferase</fullName>
    </submittedName>
</protein>
<dbReference type="AlphaFoldDB" id="A0A2S7U0Q7"/>
<accession>A0A2S7U0Q7</accession>
<comment type="caution">
    <text evidence="2">The sequence shown here is derived from an EMBL/GenBank/DDBJ whole genome shotgun (WGS) entry which is preliminary data.</text>
</comment>
<dbReference type="SUPFAM" id="SSF53448">
    <property type="entry name" value="Nucleotide-diphospho-sugar transferases"/>
    <property type="match status" value="1"/>
</dbReference>
<keyword evidence="3" id="KW-1185">Reference proteome</keyword>
<dbReference type="PANTHER" id="PTHR22916">
    <property type="entry name" value="GLYCOSYLTRANSFERASE"/>
    <property type="match status" value="1"/>
</dbReference>
<dbReference type="Proteomes" id="UP000239907">
    <property type="component" value="Unassembled WGS sequence"/>
</dbReference>
<keyword evidence="2" id="KW-0808">Transferase</keyword>
<dbReference type="InterPro" id="IPR001173">
    <property type="entry name" value="Glyco_trans_2-like"/>
</dbReference>
<evidence type="ECO:0000313" key="2">
    <source>
        <dbReference type="EMBL" id="PQJ28051.1"/>
    </source>
</evidence>
<dbReference type="RefSeq" id="WP_105042551.1">
    <property type="nucleotide sequence ID" value="NZ_MQWA01000001.1"/>
</dbReference>
<dbReference type="Gene3D" id="3.90.550.10">
    <property type="entry name" value="Spore Coat Polysaccharide Biosynthesis Protein SpsA, Chain A"/>
    <property type="match status" value="1"/>
</dbReference>
<name>A0A2S7U0Q7_9BACT</name>
<dbReference type="CDD" id="cd06433">
    <property type="entry name" value="GT_2_WfgS_like"/>
    <property type="match status" value="1"/>
</dbReference>